<feature type="compositionally biased region" description="Polar residues" evidence="4">
    <location>
        <begin position="230"/>
        <end position="245"/>
    </location>
</feature>
<dbReference type="InterPro" id="IPR043504">
    <property type="entry name" value="Peptidase_S1_PA_chymotrypsin"/>
</dbReference>
<dbReference type="Gene3D" id="2.40.128.620">
    <property type="match status" value="1"/>
</dbReference>
<dbReference type="InterPro" id="IPR002172">
    <property type="entry name" value="LDrepeatLR_classA_rpt"/>
</dbReference>
<dbReference type="PROSITE" id="PS50240">
    <property type="entry name" value="TRYPSIN_DOM"/>
    <property type="match status" value="2"/>
</dbReference>
<dbReference type="GO" id="GO:0008233">
    <property type="term" value="F:peptidase activity"/>
    <property type="evidence" value="ECO:0007669"/>
    <property type="project" value="UniProtKB-KW"/>
</dbReference>
<feature type="disulfide bond" evidence="2">
    <location>
        <begin position="1027"/>
        <end position="1042"/>
    </location>
</feature>
<feature type="compositionally biased region" description="Polar residues" evidence="4">
    <location>
        <begin position="307"/>
        <end position="319"/>
    </location>
</feature>
<reference evidence="8" key="1">
    <citation type="submission" date="2025-08" db="UniProtKB">
        <authorList>
            <consortium name="RefSeq"/>
        </authorList>
    </citation>
    <scope>IDENTIFICATION</scope>
    <source>
        <tissue evidence="8">Adult</tissue>
    </source>
</reference>
<comment type="caution">
    <text evidence="2">Lacks conserved residue(s) required for the propagation of feature annotation.</text>
</comment>
<keyword evidence="3" id="KW-0720">Serine protease</keyword>
<feature type="disulfide bond" evidence="2">
    <location>
        <begin position="1807"/>
        <end position="1822"/>
    </location>
</feature>
<protein>
    <submittedName>
        <fullName evidence="8">Serine protease nudel</fullName>
    </submittedName>
</protein>
<dbReference type="SUPFAM" id="SSF57424">
    <property type="entry name" value="LDL receptor-like module"/>
    <property type="match status" value="6"/>
</dbReference>
<dbReference type="PROSITE" id="PS00135">
    <property type="entry name" value="TRYPSIN_SER"/>
    <property type="match status" value="1"/>
</dbReference>
<feature type="compositionally biased region" description="Polar residues" evidence="4">
    <location>
        <begin position="286"/>
        <end position="297"/>
    </location>
</feature>
<proteinExistence type="predicted"/>
<keyword evidence="5" id="KW-1133">Transmembrane helix</keyword>
<dbReference type="Pfam" id="PF00057">
    <property type="entry name" value="Ldl_recept_a"/>
    <property type="match status" value="3"/>
</dbReference>
<dbReference type="InterPro" id="IPR023415">
    <property type="entry name" value="LDLR_class-A_CS"/>
</dbReference>
<accession>A0ABM3JX77</accession>
<feature type="compositionally biased region" description="Basic and acidic residues" evidence="4">
    <location>
        <begin position="273"/>
        <end position="285"/>
    </location>
</feature>
<dbReference type="InterPro" id="IPR015420">
    <property type="entry name" value="Peptidase_S1A_nudel"/>
</dbReference>
<dbReference type="PROSITE" id="PS01209">
    <property type="entry name" value="LDLRA_1"/>
    <property type="match status" value="4"/>
</dbReference>
<organism evidence="7 8">
    <name type="scientific">Bactrocera dorsalis</name>
    <name type="common">Oriental fruit fly</name>
    <name type="synonym">Dacus dorsalis</name>
    <dbReference type="NCBI Taxonomy" id="27457"/>
    <lineage>
        <taxon>Eukaryota</taxon>
        <taxon>Metazoa</taxon>
        <taxon>Ecdysozoa</taxon>
        <taxon>Arthropoda</taxon>
        <taxon>Hexapoda</taxon>
        <taxon>Insecta</taxon>
        <taxon>Pterygota</taxon>
        <taxon>Neoptera</taxon>
        <taxon>Endopterygota</taxon>
        <taxon>Diptera</taxon>
        <taxon>Brachycera</taxon>
        <taxon>Muscomorpha</taxon>
        <taxon>Tephritoidea</taxon>
        <taxon>Tephritidae</taxon>
        <taxon>Bactrocera</taxon>
        <taxon>Bactrocera</taxon>
    </lineage>
</organism>
<dbReference type="RefSeq" id="XP_049313840.1">
    <property type="nucleotide sequence ID" value="XM_049457883.1"/>
</dbReference>
<feature type="domain" description="Peptidase S1" evidence="6">
    <location>
        <begin position="2037"/>
        <end position="2512"/>
    </location>
</feature>
<evidence type="ECO:0000256" key="5">
    <source>
        <dbReference type="SAM" id="Phobius"/>
    </source>
</evidence>
<evidence type="ECO:0000313" key="8">
    <source>
        <dbReference type="RefSeq" id="XP_049313840.1"/>
    </source>
</evidence>
<dbReference type="Proteomes" id="UP001652620">
    <property type="component" value="Chromosome 5"/>
</dbReference>
<feature type="transmembrane region" description="Helical" evidence="5">
    <location>
        <begin position="26"/>
        <end position="50"/>
    </location>
</feature>
<dbReference type="PRINTS" id="PR00261">
    <property type="entry name" value="LDLRECEPTOR"/>
</dbReference>
<evidence type="ECO:0000256" key="2">
    <source>
        <dbReference type="PROSITE-ProRule" id="PRU00124"/>
    </source>
</evidence>
<feature type="compositionally biased region" description="Polar residues" evidence="4">
    <location>
        <begin position="435"/>
        <end position="445"/>
    </location>
</feature>
<feature type="disulfide bond" evidence="2">
    <location>
        <begin position="950"/>
        <end position="965"/>
    </location>
</feature>
<feature type="disulfide bond" evidence="2">
    <location>
        <begin position="1769"/>
        <end position="1784"/>
    </location>
</feature>
<feature type="region of interest" description="Disordered" evidence="4">
    <location>
        <begin position="423"/>
        <end position="445"/>
    </location>
</feature>
<gene>
    <name evidence="8" type="primary">LOC105227168</name>
</gene>
<dbReference type="GeneID" id="105227168"/>
<feature type="compositionally biased region" description="Polar residues" evidence="4">
    <location>
        <begin position="1522"/>
        <end position="1537"/>
    </location>
</feature>
<dbReference type="InterPro" id="IPR036055">
    <property type="entry name" value="LDL_receptor-like_sf"/>
</dbReference>
<dbReference type="PROSITE" id="PS00134">
    <property type="entry name" value="TRYPSIN_HIS"/>
    <property type="match status" value="1"/>
</dbReference>
<feature type="compositionally biased region" description="Basic and acidic residues" evidence="4">
    <location>
        <begin position="200"/>
        <end position="229"/>
    </location>
</feature>
<dbReference type="InterPro" id="IPR009003">
    <property type="entry name" value="Peptidase_S1_PA"/>
</dbReference>
<evidence type="ECO:0000256" key="3">
    <source>
        <dbReference type="RuleBase" id="RU363034"/>
    </source>
</evidence>
<keyword evidence="3" id="KW-0378">Hydrolase</keyword>
<keyword evidence="5" id="KW-0472">Membrane</keyword>
<evidence type="ECO:0000313" key="7">
    <source>
        <dbReference type="Proteomes" id="UP001652620"/>
    </source>
</evidence>
<evidence type="ECO:0000256" key="1">
    <source>
        <dbReference type="ARBA" id="ARBA00023157"/>
    </source>
</evidence>
<feature type="compositionally biased region" description="Low complexity" evidence="4">
    <location>
        <begin position="1672"/>
        <end position="1681"/>
    </location>
</feature>
<dbReference type="SMART" id="SM00020">
    <property type="entry name" value="Tryp_SPc"/>
    <property type="match status" value="1"/>
</dbReference>
<dbReference type="Gene3D" id="2.40.10.10">
    <property type="entry name" value="Trypsin-like serine proteases"/>
    <property type="match status" value="3"/>
</dbReference>
<feature type="disulfide bond" evidence="2">
    <location>
        <begin position="2329"/>
        <end position="2347"/>
    </location>
</feature>
<keyword evidence="1 2" id="KW-1015">Disulfide bond</keyword>
<feature type="region of interest" description="Disordered" evidence="4">
    <location>
        <begin position="1570"/>
        <end position="1592"/>
    </location>
</feature>
<dbReference type="PROSITE" id="PS50068">
    <property type="entry name" value="LDLRA_2"/>
    <property type="match status" value="8"/>
</dbReference>
<feature type="region of interest" description="Disordered" evidence="4">
    <location>
        <begin position="1514"/>
        <end position="1546"/>
    </location>
</feature>
<dbReference type="Gene3D" id="4.10.400.10">
    <property type="entry name" value="Low-density Lipoprotein Receptor"/>
    <property type="match status" value="6"/>
</dbReference>
<keyword evidence="5" id="KW-0812">Transmembrane</keyword>
<feature type="disulfide bond" evidence="2">
    <location>
        <begin position="1454"/>
        <end position="1469"/>
    </location>
</feature>
<feature type="disulfide bond" evidence="2">
    <location>
        <begin position="2456"/>
        <end position="2471"/>
    </location>
</feature>
<feature type="region of interest" description="Disordered" evidence="4">
    <location>
        <begin position="1672"/>
        <end position="1716"/>
    </location>
</feature>
<evidence type="ECO:0000256" key="4">
    <source>
        <dbReference type="SAM" id="MobiDB-lite"/>
    </source>
</evidence>
<feature type="disulfide bond" evidence="2">
    <location>
        <begin position="1435"/>
        <end position="1447"/>
    </location>
</feature>
<feature type="compositionally biased region" description="Polar residues" evidence="4">
    <location>
        <begin position="1682"/>
        <end position="1707"/>
    </location>
</feature>
<name>A0ABM3JX77_BACDO</name>
<dbReference type="InterPro" id="IPR033116">
    <property type="entry name" value="TRYPSIN_SER"/>
</dbReference>
<dbReference type="InterPro" id="IPR001254">
    <property type="entry name" value="Trypsin_dom"/>
</dbReference>
<sequence length="2634" mass="295512">MAKTKLFADDIDVCGPRSQRKCLKTLLFQILAISGMALLVVFILLVYHAIRLDRGGKHHTFDTSSSQHQKIQNNPLYNHLPRDEAADSPTSNYDYKITNKYDRTLDVQHLHPSVSYHRRRRTLPDMLDPIFLERGPNFDRLYTKVRDKRTRKELGELEKEYFRCKKESVKSSSCMVSFLKLYNLAKEISEKMDKMKEIFNDNEETRTQSKSSDSKESKELEEDLHKGDNSNEGTASKTDSSLTTVTDEDGFAQRNSSSKEDEEQIHFSWIIDGQHDNSEDKDITKDSTSGTTSSILPKSTAVREVSPTATESTQRTVTLNKNLSNSTNHATESAQTEIPMKHNDTSFTHTENESHKISWILDGFESDNETIHVDKTVTLNTTTKPFEKNNTTELAEHISVTTQATKMTVDDKPEKISWIIDGHHEEDEEKEDKPTNTTQSSLSKELTSGITEKITWILDETEIEETIPKATSRSTMKIEDKPDRISWIIDGNDDHIVTASTSRTTSTSTRDIFEELEAVTEAAEKEEDKLRKLKYDSIIEEENKSYEQYKNDTSTTTLPRGHSTPYLVINQTVILTNTTGITITYGGDCVTTRKPEIDQEKARISGNDRSHPLDYPSSLENMLDSSEKQHGFKHIEQDIIWPNIKNATLTTSAPYDPKVWEELFRKTSMVQHQRDELIDTFEIGDIDSMMKFGAKLNLANTNAFQDAQFLSLCDQVARRLHSKGAYTVSDSFTPAPSPQFTSRGPGGFPVTGETMKATAQFLYNPNFGMPTIPICFYITPANFRVSNQHPMWSPNFQGMPGSYASGPMSFNTPNGVFFVPQNVGPTGSFFGQTGGTGNGGQSNMGNLFTKNAAPRKQQQQFFCTYMQNNANNGPSGASGGGLGSSINTMGFPNGSFKMRTSAQNLSSDIIYASYTNIPDHLGHVDHFQCPSPEQTGCYGGKECIHKSAWCDGYVDCSDGSDEAACRCIDRLASKRICDGYADCPMGEDELGCFGCSDLIYSCYDSPEEYTAFNRSTVSMCYGANEKCDGVMNCLNGRDELECNIIVKDVSDHMSHAVSSSSGFLFHNYRGEWYPVCNNAQKWANEACASEAEHSVPPNVTFRAITLPGPFIEPTIVGQAHFPQSCQQRDVHDNLVDQAAYVNCSSTMCGFVKKKTVKAFRRKRSRALTASQTMKKQQQRGIFNGRIVGGSYSAPMQWPFVVAIHRDGKFHCGGTIYNENWILSAAHCVINYHKYYYEIYAGLLRRTSFSSSTQIRAVSHITVHQAYERRSMRNDLSLLRMSEPLNFNRWVKPICLPDMGRTTVGEDWIWGPEENTLCTVVGWGAVREKGPGSDQLREVVVPIRKQCKELDDRRSEDVCAGDSGGGRDACQGDSGGPLFCRSANNTEEWYLAGVVSHGNGCARPDEFGAYTRVALYLDWIEMATQFLAKLRPRLTCPGYTCVWGGKRCIPKKQRCDRVVHCLGGEDEVGCTYNFIPDIVGSSINATATTESDYYPENVVTLPYCKAADTERQARVESQENEDSTTVFTTEAPTSISETTKTDRVNSTESGMTEIITTESDIEETTISQTTIKESSTPEVNSTKPTTTEISTTEFTTESETTVWTAADTTITSPSTTEIITTTTVVSTTEISTTVRIETTEISTTETTTETSTSSEITTQSLTPFDIENLVTTKSTEATLSTTPKPDTTQTSEKITADGTLTSETSNDSTTRKPKKFNNSTMPGKFVCQRIPQIVELANRCDRVLDCEDGTDEEFCTCRDYLKGSLNILICDGKVDCEDLTDEENCGDCNDSEFLCPLSNICVPLQKRCDDTIDCAFKEDEKDCFALTNGKKIVLDADRRPVLNNVGIFSRNSHGKWRVVCSHDIPFSEKIFTTAENVCAQLGFKSLKFYNTTKFIRHDSIVPIHPDIQKKTKHLRTQFSVIAEDNHLFSNTERKFRVNDQAFKARTQFIERVTDECLGLFVECEAKAYKVEPIKTVSAGEEVSPTGLPSSVLKPDLETHGKPNVFVTPPSTLFMVKKKDEVLDKLDGLIKTRKNMTLLIDNKLHEAVEELHWPWVADVYVDGRLWCVGALVDKYWVLVHESCHYGVRFNANYITVLLGGSKTKSRRHKSTHEQIRRVDCFEQVPKSDVLLYHLEKPVRFTHHVLPTFLPDFAKDASDESYQCIAILHDEQSGRIKAVSAIEERNDALCKVSDTSCFRLVEHKPPRELVGLGLSDEDFASLSEELKEDLDKNNDSTGSTISRFTTCTQFGKKNISRTALEPVDQGILSCRKTDSGWFPLALFDYNNTNCYSFKDSFALRTLEKVYGAMQKLIDQPKCEHSNEAPVCSTFRCTLGDCLEEEQICNGMNDCHDGADEEKEMCIGRKKVCEPSEMKCRSSYKCIPKTKFCDHIADCDDMTDEPTLCSCYTYLQATDPKKICDGIRNCWDKSDESPAICNCTANHFPCGASSKECVPRDFVCDKEPDCPNGEDEKYCVGLEFPQEIITQKVGFTKPPQLKHKQLPQFGQVIEQSYGVWHTKCFPRNSPPDVKEVRQICKKLGFSPYKQPSYRIIDDAVKEVVSANEWPDQRGRSFGDDEESPLAERYRSATKAVVVSKFSPLSLNEELTLFLKPSRPIAEVAHWNATDSDKCYRLEIKCM</sequence>
<dbReference type="CDD" id="cd00112">
    <property type="entry name" value="LDLa"/>
    <property type="match status" value="8"/>
</dbReference>
<dbReference type="CDD" id="cd00190">
    <property type="entry name" value="Tryp_SPc"/>
    <property type="match status" value="1"/>
</dbReference>
<dbReference type="PANTHER" id="PTHR24258">
    <property type="entry name" value="SERINE PROTEASE-RELATED"/>
    <property type="match status" value="1"/>
</dbReference>
<evidence type="ECO:0000259" key="6">
    <source>
        <dbReference type="PROSITE" id="PS50240"/>
    </source>
</evidence>
<dbReference type="SMART" id="SM00192">
    <property type="entry name" value="LDLa"/>
    <property type="match status" value="9"/>
</dbReference>
<feature type="domain" description="Peptidase S1" evidence="6">
    <location>
        <begin position="1186"/>
        <end position="1424"/>
    </location>
</feature>
<dbReference type="Pfam" id="PF00089">
    <property type="entry name" value="Trypsin"/>
    <property type="match status" value="1"/>
</dbReference>
<dbReference type="GO" id="GO:0006508">
    <property type="term" value="P:proteolysis"/>
    <property type="evidence" value="ECO:0007669"/>
    <property type="project" value="UniProtKB-KW"/>
</dbReference>
<dbReference type="PANTHER" id="PTHR24258:SF116">
    <property type="entry name" value="FI16631P1-RELATED"/>
    <property type="match status" value="1"/>
</dbReference>
<dbReference type="Pfam" id="PF09342">
    <property type="entry name" value="DUF1986"/>
    <property type="match status" value="1"/>
</dbReference>
<feature type="region of interest" description="Disordered" evidence="4">
    <location>
        <begin position="200"/>
        <end position="319"/>
    </location>
</feature>
<keyword evidence="3 8" id="KW-0645">Protease</keyword>
<keyword evidence="7" id="KW-1185">Reference proteome</keyword>
<dbReference type="InterPro" id="IPR018114">
    <property type="entry name" value="TRYPSIN_HIS"/>
</dbReference>
<dbReference type="SUPFAM" id="SSF50494">
    <property type="entry name" value="Trypsin-like serine proteases"/>
    <property type="match status" value="2"/>
</dbReference>